<dbReference type="GO" id="GO:0046306">
    <property type="term" value="P:alkanesulfonate catabolic process"/>
    <property type="evidence" value="ECO:0007669"/>
    <property type="project" value="TreeGrafter"/>
</dbReference>
<dbReference type="Gene3D" id="3.20.20.30">
    <property type="entry name" value="Luciferase-like domain"/>
    <property type="match status" value="1"/>
</dbReference>
<accession>A0A1H2HZG1</accession>
<dbReference type="OrthoDB" id="7903015at2"/>
<proteinExistence type="predicted"/>
<dbReference type="InterPro" id="IPR050172">
    <property type="entry name" value="SsuD_RutA_monooxygenase"/>
</dbReference>
<dbReference type="Pfam" id="PF00296">
    <property type="entry name" value="Bac_luciferase"/>
    <property type="match status" value="1"/>
</dbReference>
<dbReference type="PANTHER" id="PTHR42847">
    <property type="entry name" value="ALKANESULFONATE MONOOXYGENASE"/>
    <property type="match status" value="1"/>
</dbReference>
<reference evidence="7" key="1">
    <citation type="submission" date="2016-10" db="EMBL/GenBank/DDBJ databases">
        <authorList>
            <person name="Varghese N."/>
            <person name="Submissions S."/>
        </authorList>
    </citation>
    <scope>NUCLEOTIDE SEQUENCE [LARGE SCALE GENOMIC DNA]</scope>
    <source>
        <strain evidence="7">DSM 45079</strain>
    </source>
</reference>
<feature type="domain" description="Luciferase-like" evidence="5">
    <location>
        <begin position="8"/>
        <end position="297"/>
    </location>
</feature>
<dbReference type="SUPFAM" id="SSF51679">
    <property type="entry name" value="Bacterial luciferase-like"/>
    <property type="match status" value="1"/>
</dbReference>
<sequence>MRYGLLLPHFGEQADRDKLLRGSQRAEELGFDSVWVRDHLVFEPHGEMEKPNRTFYDALTTLTAIGAVTERIQLGTGSLIPFRHPLTTALMAGTMSHLLGPDRLILGFGAGTFDHEFEAIGWGDRDRVELVRSNAEILKRVFTENDVTYKDDNFSFEDVTIEPKPLGGRVPFWYCGATPRSARLAVEFCDGWMPGRIAMATLRKRIETIEELSAAAGKQRPTIAVIPPTSIERTREEALQHVNIPGLLAWANKSKWAVKPPSGAFETVEDLEGQLIAGDVDGAVEECRKFEAAGVEHLVFDFRFKFDKWFDQIELLGTEVLPKLKS</sequence>
<name>A0A1H2HZG1_9ACTN</name>
<evidence type="ECO:0000259" key="5">
    <source>
        <dbReference type="Pfam" id="PF00296"/>
    </source>
</evidence>
<evidence type="ECO:0000313" key="6">
    <source>
        <dbReference type="EMBL" id="SDU37317.1"/>
    </source>
</evidence>
<protein>
    <submittedName>
        <fullName evidence="6">Flavin-dependent oxidoreductase, luciferase family (Includes alkanesulfonate monooxygenase SsuD and methylene tetrahydromethanopterin reductase)</fullName>
    </submittedName>
</protein>
<evidence type="ECO:0000256" key="4">
    <source>
        <dbReference type="ARBA" id="ARBA00023033"/>
    </source>
</evidence>
<dbReference type="AlphaFoldDB" id="A0A1H2HZG1"/>
<evidence type="ECO:0000256" key="1">
    <source>
        <dbReference type="ARBA" id="ARBA00022630"/>
    </source>
</evidence>
<evidence type="ECO:0000256" key="3">
    <source>
        <dbReference type="ARBA" id="ARBA00023002"/>
    </source>
</evidence>
<dbReference type="PANTHER" id="PTHR42847:SF4">
    <property type="entry name" value="ALKANESULFONATE MONOOXYGENASE-RELATED"/>
    <property type="match status" value="1"/>
</dbReference>
<keyword evidence="2" id="KW-0288">FMN</keyword>
<dbReference type="Proteomes" id="UP000182977">
    <property type="component" value="Chromosome I"/>
</dbReference>
<dbReference type="RefSeq" id="WP_046766856.1">
    <property type="nucleotide sequence ID" value="NZ_KQ061220.1"/>
</dbReference>
<evidence type="ECO:0000256" key="2">
    <source>
        <dbReference type="ARBA" id="ARBA00022643"/>
    </source>
</evidence>
<keyword evidence="4 6" id="KW-0503">Monooxygenase</keyword>
<dbReference type="InterPro" id="IPR036661">
    <property type="entry name" value="Luciferase-like_sf"/>
</dbReference>
<dbReference type="STRING" id="419479.SAMN04488563_1346"/>
<keyword evidence="7" id="KW-1185">Reference proteome</keyword>
<organism evidence="6 7">
    <name type="scientific">Jiangella alkaliphila</name>
    <dbReference type="NCBI Taxonomy" id="419479"/>
    <lineage>
        <taxon>Bacteria</taxon>
        <taxon>Bacillati</taxon>
        <taxon>Actinomycetota</taxon>
        <taxon>Actinomycetes</taxon>
        <taxon>Jiangellales</taxon>
        <taxon>Jiangellaceae</taxon>
        <taxon>Jiangella</taxon>
    </lineage>
</organism>
<evidence type="ECO:0000313" key="7">
    <source>
        <dbReference type="Proteomes" id="UP000182977"/>
    </source>
</evidence>
<dbReference type="GO" id="GO:0008726">
    <property type="term" value="F:alkanesulfonate monooxygenase activity"/>
    <property type="evidence" value="ECO:0007669"/>
    <property type="project" value="TreeGrafter"/>
</dbReference>
<gene>
    <name evidence="6" type="ORF">SAMN04488563_1346</name>
</gene>
<dbReference type="InterPro" id="IPR011251">
    <property type="entry name" value="Luciferase-like_dom"/>
</dbReference>
<dbReference type="EMBL" id="LT629791">
    <property type="protein sequence ID" value="SDU37317.1"/>
    <property type="molecule type" value="Genomic_DNA"/>
</dbReference>
<keyword evidence="1" id="KW-0285">Flavoprotein</keyword>
<keyword evidence="3" id="KW-0560">Oxidoreductase</keyword>